<dbReference type="EMBL" id="FNCH01000010">
    <property type="protein sequence ID" value="SDG72590.1"/>
    <property type="molecule type" value="Genomic_DNA"/>
</dbReference>
<evidence type="ECO:0000313" key="1">
    <source>
        <dbReference type="EMBL" id="SDG72590.1"/>
    </source>
</evidence>
<dbReference type="Proteomes" id="UP000199643">
    <property type="component" value="Unassembled WGS sequence"/>
</dbReference>
<name>A0A1G7WMY9_9SPHI</name>
<organism evidence="1 2">
    <name type="scientific">Pedobacter terrae</name>
    <dbReference type="NCBI Taxonomy" id="405671"/>
    <lineage>
        <taxon>Bacteria</taxon>
        <taxon>Pseudomonadati</taxon>
        <taxon>Bacteroidota</taxon>
        <taxon>Sphingobacteriia</taxon>
        <taxon>Sphingobacteriales</taxon>
        <taxon>Sphingobacteriaceae</taxon>
        <taxon>Pedobacter</taxon>
    </lineage>
</organism>
<gene>
    <name evidence="1" type="ORF">SAMN05421827_11033</name>
</gene>
<protein>
    <submittedName>
        <fullName evidence="1">Uncharacterized protein</fullName>
    </submittedName>
</protein>
<proteinExistence type="predicted"/>
<accession>A0A1G7WMY9</accession>
<keyword evidence="2" id="KW-1185">Reference proteome</keyword>
<reference evidence="2" key="1">
    <citation type="submission" date="2016-10" db="EMBL/GenBank/DDBJ databases">
        <authorList>
            <person name="Varghese N."/>
            <person name="Submissions S."/>
        </authorList>
    </citation>
    <scope>NUCLEOTIDE SEQUENCE [LARGE SCALE GENOMIC DNA]</scope>
    <source>
        <strain evidence="2">DSM 17933</strain>
    </source>
</reference>
<dbReference type="AlphaFoldDB" id="A0A1G7WMY9"/>
<sequence>MIFALGANPSEITKASQKCEAFVFLSLLWFEKKGRRGSILEGSGQASGPKAPEPMPA</sequence>
<evidence type="ECO:0000313" key="2">
    <source>
        <dbReference type="Proteomes" id="UP000199643"/>
    </source>
</evidence>